<dbReference type="InterPro" id="IPR008567">
    <property type="entry name" value="BKACE"/>
</dbReference>
<comment type="cofactor">
    <cofactor evidence="1">
        <name>Zn(2+)</name>
        <dbReference type="ChEBI" id="CHEBI:29105"/>
    </cofactor>
</comment>
<dbReference type="EMBL" id="QSSQ01000005">
    <property type="protein sequence ID" value="RGM06390.1"/>
    <property type="molecule type" value="Genomic_DNA"/>
</dbReference>
<accession>A0A174JTA7</accession>
<evidence type="ECO:0000313" key="6">
    <source>
        <dbReference type="EMBL" id="RGJ06159.1"/>
    </source>
</evidence>
<proteinExistence type="predicted"/>
<evidence type="ECO:0000256" key="2">
    <source>
        <dbReference type="ARBA" id="ARBA00022679"/>
    </source>
</evidence>
<dbReference type="Proteomes" id="UP000095651">
    <property type="component" value="Unassembled WGS sequence"/>
</dbReference>
<dbReference type="PANTHER" id="PTHR37418">
    <property type="entry name" value="3-KETO-5-AMINOHEXANOATE CLEAVAGE ENZYME-RELATED"/>
    <property type="match status" value="1"/>
</dbReference>
<dbReference type="EMBL" id="QSON01000003">
    <property type="protein sequence ID" value="RGJ06159.1"/>
    <property type="molecule type" value="Genomic_DNA"/>
</dbReference>
<sequence length="262" mass="29443">MRKEKPLVIVATPNICWLHPEVAYPGNAVEIGEEAALCREAGAAVLHTHAEGQWKEVYDEVKKRSDIILQGGMSSIPLQERIELFELKYDMVSIIANHHAEAFKEVNCDVLHPLSELEEYAAACRKYGVKPEFEIWHTGSIWNLNQLIEKGLLDAPYITTLFFGWPGGTWSPATVEEYLYRRRLMPENCACTVTIMCEEQMDILAAAILNGDHVRVGTEDYPFNQQGKVCTTHELVQEIADVSRSLGREVATAAQAREMLGL</sequence>
<dbReference type="Proteomes" id="UP000261257">
    <property type="component" value="Unassembled WGS sequence"/>
</dbReference>
<gene>
    <name evidence="7" type="ORF">DXC39_09585</name>
    <name evidence="6" type="ORF">DXD79_09245</name>
    <name evidence="5" type="ORF">ERS852407_04698</name>
</gene>
<dbReference type="SUPFAM" id="SSF51366">
    <property type="entry name" value="Ribulose-phoshate binding barrel"/>
    <property type="match status" value="1"/>
</dbReference>
<evidence type="ECO:0000313" key="8">
    <source>
        <dbReference type="Proteomes" id="UP000095651"/>
    </source>
</evidence>
<keyword evidence="2" id="KW-0808">Transferase</keyword>
<evidence type="ECO:0000313" key="10">
    <source>
        <dbReference type="Proteomes" id="UP000263014"/>
    </source>
</evidence>
<evidence type="ECO:0000313" key="9">
    <source>
        <dbReference type="Proteomes" id="UP000261257"/>
    </source>
</evidence>
<keyword evidence="3" id="KW-0479">Metal-binding</keyword>
<dbReference type="GO" id="GO:0043720">
    <property type="term" value="F:3-keto-5-aminohexanoate cleavage activity"/>
    <property type="evidence" value="ECO:0007669"/>
    <property type="project" value="InterPro"/>
</dbReference>
<protein>
    <submittedName>
        <fullName evidence="6">3-keto-5-aminohexanoate cleavage protein</fullName>
    </submittedName>
    <submittedName>
        <fullName evidence="5">Uncharacterized conserved protein</fullName>
    </submittedName>
</protein>
<dbReference type="InterPro" id="IPR013785">
    <property type="entry name" value="Aldolase_TIM"/>
</dbReference>
<evidence type="ECO:0000256" key="3">
    <source>
        <dbReference type="ARBA" id="ARBA00022723"/>
    </source>
</evidence>
<dbReference type="GO" id="GO:0046872">
    <property type="term" value="F:metal ion binding"/>
    <property type="evidence" value="ECO:0007669"/>
    <property type="project" value="UniProtKB-KW"/>
</dbReference>
<name>A0A174JTA7_9FIRM</name>
<reference evidence="5 8" key="1">
    <citation type="submission" date="2015-09" db="EMBL/GenBank/DDBJ databases">
        <authorList>
            <consortium name="Pathogen Informatics"/>
        </authorList>
    </citation>
    <scope>NUCLEOTIDE SEQUENCE [LARGE SCALE GENOMIC DNA]</scope>
    <source>
        <strain evidence="5 8">2789STDY5608850</strain>
    </source>
</reference>
<dbReference type="AlphaFoldDB" id="A0A174JTA7"/>
<dbReference type="RefSeq" id="WP_055658855.1">
    <property type="nucleotide sequence ID" value="NZ_CABIXC010000016.1"/>
</dbReference>
<evidence type="ECO:0000256" key="4">
    <source>
        <dbReference type="ARBA" id="ARBA00022833"/>
    </source>
</evidence>
<reference evidence="9 10" key="2">
    <citation type="submission" date="2018-08" db="EMBL/GenBank/DDBJ databases">
        <title>A genome reference for cultivated species of the human gut microbiota.</title>
        <authorList>
            <person name="Zou Y."/>
            <person name="Xue W."/>
            <person name="Luo G."/>
        </authorList>
    </citation>
    <scope>NUCLEOTIDE SEQUENCE [LARGE SCALE GENOMIC DNA]</scope>
    <source>
        <strain evidence="7 9">TF05-11AC</strain>
        <strain evidence="6 10">TM09-12</strain>
    </source>
</reference>
<keyword evidence="4" id="KW-0862">Zinc</keyword>
<dbReference type="InterPro" id="IPR011060">
    <property type="entry name" value="RibuloseP-bd_barrel"/>
</dbReference>
<dbReference type="Gene3D" id="3.20.20.70">
    <property type="entry name" value="Aldolase class I"/>
    <property type="match status" value="1"/>
</dbReference>
<dbReference type="Pfam" id="PF05853">
    <property type="entry name" value="BKACE"/>
    <property type="match status" value="1"/>
</dbReference>
<organism evidence="5 8">
    <name type="scientific">Hungatella hathewayi</name>
    <dbReference type="NCBI Taxonomy" id="154046"/>
    <lineage>
        <taxon>Bacteria</taxon>
        <taxon>Bacillati</taxon>
        <taxon>Bacillota</taxon>
        <taxon>Clostridia</taxon>
        <taxon>Lachnospirales</taxon>
        <taxon>Lachnospiraceae</taxon>
        <taxon>Hungatella</taxon>
    </lineage>
</organism>
<evidence type="ECO:0000256" key="1">
    <source>
        <dbReference type="ARBA" id="ARBA00001947"/>
    </source>
</evidence>
<evidence type="ECO:0000313" key="5">
    <source>
        <dbReference type="EMBL" id="CUP01426.1"/>
    </source>
</evidence>
<evidence type="ECO:0000313" key="7">
    <source>
        <dbReference type="EMBL" id="RGM06390.1"/>
    </source>
</evidence>
<dbReference type="PANTHER" id="PTHR37418:SF2">
    <property type="entry name" value="3-KETO-5-AMINOHEXANOATE CLEAVAGE ENZYME"/>
    <property type="match status" value="1"/>
</dbReference>
<dbReference type="EMBL" id="CYZE01000016">
    <property type="protein sequence ID" value="CUP01426.1"/>
    <property type="molecule type" value="Genomic_DNA"/>
</dbReference>
<dbReference type="Proteomes" id="UP000263014">
    <property type="component" value="Unassembled WGS sequence"/>
</dbReference>